<proteinExistence type="predicted"/>
<dbReference type="Proteomes" id="UP000184513">
    <property type="component" value="Unassembled WGS sequence"/>
</dbReference>
<dbReference type="STRING" id="388280.SAMN04488057_105213"/>
<dbReference type="AlphaFoldDB" id="A0A1M7ND23"/>
<sequence length="143" mass="16455">MKSICLLIIYLSPVFGLAQEMADLTGVWELDLDRQVRELQKDPDSKFTAMPGPVQEMFLKSLETRKYIFYADGRFEAYWLLGGKSHVLGGTWEFKFPDNLSLSLESGQDKKYAVSFQKEILKLISGEKTENVLHTLYLKREVP</sequence>
<organism evidence="2 3">
    <name type="scientific">Cyclobacterium lianum</name>
    <dbReference type="NCBI Taxonomy" id="388280"/>
    <lineage>
        <taxon>Bacteria</taxon>
        <taxon>Pseudomonadati</taxon>
        <taxon>Bacteroidota</taxon>
        <taxon>Cytophagia</taxon>
        <taxon>Cytophagales</taxon>
        <taxon>Cyclobacteriaceae</taxon>
        <taxon>Cyclobacterium</taxon>
    </lineage>
</organism>
<feature type="signal peptide" evidence="1">
    <location>
        <begin position="1"/>
        <end position="18"/>
    </location>
</feature>
<evidence type="ECO:0008006" key="4">
    <source>
        <dbReference type="Google" id="ProtNLM"/>
    </source>
</evidence>
<dbReference type="RefSeq" id="WP_073094450.1">
    <property type="nucleotide sequence ID" value="NZ_FRCY01000005.1"/>
</dbReference>
<evidence type="ECO:0000256" key="1">
    <source>
        <dbReference type="SAM" id="SignalP"/>
    </source>
</evidence>
<protein>
    <recommendedName>
        <fullName evidence="4">Lipocalin-like domain-containing protein</fullName>
    </recommendedName>
</protein>
<evidence type="ECO:0000313" key="3">
    <source>
        <dbReference type="Proteomes" id="UP000184513"/>
    </source>
</evidence>
<accession>A0A1M7ND23</accession>
<keyword evidence="3" id="KW-1185">Reference proteome</keyword>
<evidence type="ECO:0000313" key="2">
    <source>
        <dbReference type="EMBL" id="SHN01437.1"/>
    </source>
</evidence>
<dbReference type="EMBL" id="FRCY01000005">
    <property type="protein sequence ID" value="SHN01437.1"/>
    <property type="molecule type" value="Genomic_DNA"/>
</dbReference>
<keyword evidence="1" id="KW-0732">Signal</keyword>
<reference evidence="2 3" key="1">
    <citation type="submission" date="2016-11" db="EMBL/GenBank/DDBJ databases">
        <authorList>
            <person name="Jaros S."/>
            <person name="Januszkiewicz K."/>
            <person name="Wedrychowicz H."/>
        </authorList>
    </citation>
    <scope>NUCLEOTIDE SEQUENCE [LARGE SCALE GENOMIC DNA]</scope>
    <source>
        <strain evidence="2 3">CGMCC 1.6102</strain>
    </source>
</reference>
<gene>
    <name evidence="2" type="ORF">SAMN04488057_105213</name>
</gene>
<name>A0A1M7ND23_9BACT</name>
<dbReference type="OrthoDB" id="840425at2"/>
<feature type="chain" id="PRO_5009928416" description="Lipocalin-like domain-containing protein" evidence="1">
    <location>
        <begin position="19"/>
        <end position="143"/>
    </location>
</feature>